<organism evidence="2 3">
    <name type="scientific">Paramuricea clavata</name>
    <name type="common">Red gorgonian</name>
    <name type="synonym">Violescent sea-whip</name>
    <dbReference type="NCBI Taxonomy" id="317549"/>
    <lineage>
        <taxon>Eukaryota</taxon>
        <taxon>Metazoa</taxon>
        <taxon>Cnidaria</taxon>
        <taxon>Anthozoa</taxon>
        <taxon>Octocorallia</taxon>
        <taxon>Malacalcyonacea</taxon>
        <taxon>Plexauridae</taxon>
        <taxon>Paramuricea</taxon>
    </lineage>
</organism>
<dbReference type="InterPro" id="IPR040676">
    <property type="entry name" value="DUF5641"/>
</dbReference>
<feature type="region of interest" description="Disordered" evidence="1">
    <location>
        <begin position="1"/>
        <end position="54"/>
    </location>
</feature>
<feature type="region of interest" description="Disordered" evidence="1">
    <location>
        <begin position="222"/>
        <end position="250"/>
    </location>
</feature>
<dbReference type="Proteomes" id="UP001152795">
    <property type="component" value="Unassembled WGS sequence"/>
</dbReference>
<dbReference type="InterPro" id="IPR001878">
    <property type="entry name" value="Znf_CCHC"/>
</dbReference>
<evidence type="ECO:0000313" key="3">
    <source>
        <dbReference type="Proteomes" id="UP001152795"/>
    </source>
</evidence>
<dbReference type="InterPro" id="IPR005312">
    <property type="entry name" value="DUF1759"/>
</dbReference>
<comment type="caution">
    <text evidence="2">The sequence shown here is derived from an EMBL/GenBank/DDBJ whole genome shotgun (WGS) entry which is preliminary data.</text>
</comment>
<dbReference type="PANTHER" id="PTHR47331:SF5">
    <property type="entry name" value="RIBONUCLEASE H"/>
    <property type="match status" value="1"/>
</dbReference>
<reference evidence="2" key="1">
    <citation type="submission" date="2020-04" db="EMBL/GenBank/DDBJ databases">
        <authorList>
            <person name="Alioto T."/>
            <person name="Alioto T."/>
            <person name="Gomez Garrido J."/>
        </authorList>
    </citation>
    <scope>NUCLEOTIDE SEQUENCE</scope>
    <source>
        <strain evidence="2">A484AB</strain>
    </source>
</reference>
<dbReference type="GO" id="GO:0003676">
    <property type="term" value="F:nucleic acid binding"/>
    <property type="evidence" value="ECO:0007669"/>
    <property type="project" value="InterPro"/>
</dbReference>
<dbReference type="GO" id="GO:0008270">
    <property type="term" value="F:zinc ion binding"/>
    <property type="evidence" value="ECO:0007669"/>
    <property type="project" value="InterPro"/>
</dbReference>
<dbReference type="InterPro" id="IPR036397">
    <property type="entry name" value="RNaseH_sf"/>
</dbReference>
<proteinExistence type="predicted"/>
<sequence length="1460" mass="166099">MSVAENTRSRKDKRSQKDDIDHEEVPETSQIPQADQNIEKVNSSRHVREDPSTPLSKAIKGIRFKRRVAIGMITRYINATNKMMEEKRSRTAIKRNLHDIQTKFKEVVAYNDQLEKYLEGDEEILADMYILTDLTVDVNCITGMVQEHLQDRTGETSTYIGSETSSQHSSPPPEPQVEGDDQDETDKQKLEELEAEQKRKDEAAYLSELAQQKRTEAARLELEAEEAERQSEAIGGGCNQSGQKLPANLPTQPEICGKEKAALYVQHLEQVQTQGAQSENASEEDWIVGFRKTLKVNVRSVDPGKIPVRADVPIYNGDPLKWLSWSGLFKALVHNTKMTSEAKMGFLHTKLSKECDQVIAGLFPDDEGYAEALMLLRDRYGHPTTLQAAHLQVLKSLPAVDPGDPDSLAISFQTFVDQARSHLAVLKRYSMGESPFVSSLIYELTDKLPQEDAKAWRTKVGEGQVKMTLEAFSTWLGARGRCYWSALPPQNTRRKEYRNNRNRPRRSLFGQHIAKCVKCDGKHRTENCTKFKELSTEDRFNFVKEKRLCFGCLEESHISRNCPQKKECGIGNCKRKHHPLLHQEENVRSTTTKTPQSGVAFGVVEVSVVGAGGIQVKGNLLFDDGSDTTLVTESFVRKLGLRGKKTTLNISGVGGKESKRTSSQVTLHVKTPQGNAEYVNLTAWSLPKICQPVGTVQWPDIKRKWKHLENVNLKAVGGEIDILLGLDHADLLIPLDVKMGKPQEPVAKKTSFGWMAVGLVGKPRGDIHSYHVARAEPEQLDVAFKQFWDSESFGTKTTNLPHYSNDDQRALDILEHETRKLETGYEVPLLWKENEPQLQNNREVAQKRLEGLQRRFERDPEYEKDYRKAETKPEVDIVTNLVEHEPEKKILGVKWNTETDELTFAVAPVEDWKAWLRRLPELELVSVPRCIQPKKKNVIESEIHTFCDASEEAFAAVVYLRSIYDDGDVRCSFLMAKTKVAPKKALSVARLELQAALLGARLANYVKEAMTRHIDRVFFWTDSKCVIGWIRSTAVWYKPFVAHRVGEIQTLTDPKSWRHVPGRLNVSDCATRSRFDERSELIPVRWFTGPDFLYQGEDNWPKEMPVEELQQHEEIKPSKIFVAKSNPERVPVYADVDLERFSSLSKAQRVAALVHRFFNVCKGKKPKSSVVTVQELRVGQTALVRQCQREAFPDELQSLERTNSVSKRSKLLPFTPYLDENNSMVRELNHSEELQTRLARIGEGITWKFQPPASPHWGGVHESLVKSVKTALNRTLNPKGGPKRSNPTDLQLSALFAEVERFVNSRPITYVSSDPEDIEALTPYHFWLHRRSPVVPLGEYSRPNFQGRFKQTQHLANVVWQQWVKLYLPNLISRKKWRNEERNISVNDVVLIADPGLLRGEWKLGRVVETCPGKDGRVRAAKVKTNNGVYTRPVTKLCLLEEECGYDRRPDEIETNDGEE</sequence>
<dbReference type="GO" id="GO:0006508">
    <property type="term" value="P:proteolysis"/>
    <property type="evidence" value="ECO:0007669"/>
    <property type="project" value="InterPro"/>
</dbReference>
<keyword evidence="3" id="KW-1185">Reference proteome</keyword>
<gene>
    <name evidence="2" type="ORF">PACLA_8A041155</name>
</gene>
<accession>A0A7D9IWT2</accession>
<evidence type="ECO:0000313" key="2">
    <source>
        <dbReference type="EMBL" id="CAB4018808.1"/>
    </source>
</evidence>
<dbReference type="PROSITE" id="PS50175">
    <property type="entry name" value="ASP_PROT_RETROV"/>
    <property type="match status" value="1"/>
</dbReference>
<dbReference type="InterPro" id="IPR001995">
    <property type="entry name" value="Peptidase_A2_cat"/>
</dbReference>
<dbReference type="Gene3D" id="2.40.70.10">
    <property type="entry name" value="Acid Proteases"/>
    <property type="match status" value="1"/>
</dbReference>
<evidence type="ECO:0000256" key="1">
    <source>
        <dbReference type="SAM" id="MobiDB-lite"/>
    </source>
</evidence>
<feature type="compositionally biased region" description="Basic and acidic residues" evidence="1">
    <location>
        <begin position="15"/>
        <end position="25"/>
    </location>
</feature>
<dbReference type="Pfam" id="PF18701">
    <property type="entry name" value="DUF5641"/>
    <property type="match status" value="1"/>
</dbReference>
<protein>
    <submittedName>
        <fullName evidence="2">Tas retrotransposon peptidase A16</fullName>
    </submittedName>
</protein>
<feature type="compositionally biased region" description="Basic and acidic residues" evidence="1">
    <location>
        <begin position="222"/>
        <end position="231"/>
    </location>
</feature>
<dbReference type="Pfam" id="PF05380">
    <property type="entry name" value="Peptidase_A17"/>
    <property type="match status" value="1"/>
</dbReference>
<dbReference type="EMBL" id="CACRXK020010175">
    <property type="protein sequence ID" value="CAB4018808.1"/>
    <property type="molecule type" value="Genomic_DNA"/>
</dbReference>
<dbReference type="OrthoDB" id="6380082at2759"/>
<dbReference type="InterPro" id="IPR021109">
    <property type="entry name" value="Peptidase_aspartic_dom_sf"/>
</dbReference>
<dbReference type="Gene3D" id="3.30.420.10">
    <property type="entry name" value="Ribonuclease H-like superfamily/Ribonuclease H"/>
    <property type="match status" value="1"/>
</dbReference>
<dbReference type="PROSITE" id="PS50158">
    <property type="entry name" value="ZF_CCHC"/>
    <property type="match status" value="1"/>
</dbReference>
<dbReference type="GO" id="GO:0004190">
    <property type="term" value="F:aspartic-type endopeptidase activity"/>
    <property type="evidence" value="ECO:0007669"/>
    <property type="project" value="InterPro"/>
</dbReference>
<feature type="compositionally biased region" description="Polar residues" evidence="1">
    <location>
        <begin position="27"/>
        <end position="41"/>
    </location>
</feature>
<dbReference type="InterPro" id="IPR008042">
    <property type="entry name" value="Retrotrans_Pao"/>
</dbReference>
<dbReference type="Pfam" id="PF03564">
    <property type="entry name" value="DUF1759"/>
    <property type="match status" value="1"/>
</dbReference>
<name>A0A7D9IWT2_PARCT</name>
<dbReference type="PANTHER" id="PTHR47331">
    <property type="entry name" value="PHD-TYPE DOMAIN-CONTAINING PROTEIN"/>
    <property type="match status" value="1"/>
</dbReference>
<feature type="region of interest" description="Disordered" evidence="1">
    <location>
        <begin position="153"/>
        <end position="186"/>
    </location>
</feature>